<feature type="domain" description="Myb/SANT-like DNA-binding" evidence="2">
    <location>
        <begin position="9"/>
        <end position="94"/>
    </location>
</feature>
<feature type="region of interest" description="Disordered" evidence="1">
    <location>
        <begin position="205"/>
        <end position="226"/>
    </location>
</feature>
<evidence type="ECO:0000313" key="4">
    <source>
        <dbReference type="Proteomes" id="UP001479290"/>
    </source>
</evidence>
<protein>
    <recommendedName>
        <fullName evidence="2">Myb/SANT-like DNA-binding domain-containing protein</fullName>
    </recommendedName>
</protein>
<accession>A0AAW2AGL3</accession>
<name>A0AAW2AGL3_CULAL</name>
<dbReference type="Proteomes" id="UP001479290">
    <property type="component" value="Unassembled WGS sequence"/>
</dbReference>
<dbReference type="InterPro" id="IPR044822">
    <property type="entry name" value="Myb_DNA-bind_4"/>
</dbReference>
<evidence type="ECO:0000313" key="3">
    <source>
        <dbReference type="EMBL" id="KAK9972811.1"/>
    </source>
</evidence>
<comment type="caution">
    <text evidence="3">The sequence shown here is derived from an EMBL/GenBank/DDBJ whole genome shotgun (WGS) entry which is preliminary data.</text>
</comment>
<gene>
    <name evidence="3" type="ORF">ABG768_023575</name>
</gene>
<sequence>MGSEEGVFKWTDANTADLIVWRVSNNRLFTGRRNAAIKAFELYVKEKQLEGKVTPAWVRKKWENLKQKYKDLKSLNMAGGDTAIATWKWYAIMDGALSSEIPLNHFIKPDHVTSFTQDAPPIKQRKEEDWLIALREMERRQEERERQAAEREDERDRRAAAREEERDRRAAEREERRERQALEREERREREMFAREERWEKEMLAREERQEREYREREERREREAAAREERLFKLLETFLANK</sequence>
<proteinExistence type="predicted"/>
<organism evidence="3 4">
    <name type="scientific">Culter alburnus</name>
    <name type="common">Topmouth culter</name>
    <dbReference type="NCBI Taxonomy" id="194366"/>
    <lineage>
        <taxon>Eukaryota</taxon>
        <taxon>Metazoa</taxon>
        <taxon>Chordata</taxon>
        <taxon>Craniata</taxon>
        <taxon>Vertebrata</taxon>
        <taxon>Euteleostomi</taxon>
        <taxon>Actinopterygii</taxon>
        <taxon>Neopterygii</taxon>
        <taxon>Teleostei</taxon>
        <taxon>Ostariophysi</taxon>
        <taxon>Cypriniformes</taxon>
        <taxon>Xenocyprididae</taxon>
        <taxon>Xenocypridinae</taxon>
        <taxon>Culter</taxon>
    </lineage>
</organism>
<dbReference type="EMBL" id="JAWDJR010000006">
    <property type="protein sequence ID" value="KAK9972811.1"/>
    <property type="molecule type" value="Genomic_DNA"/>
</dbReference>
<dbReference type="AlphaFoldDB" id="A0AAW2AGL3"/>
<keyword evidence="4" id="KW-1185">Reference proteome</keyword>
<evidence type="ECO:0000256" key="1">
    <source>
        <dbReference type="SAM" id="MobiDB-lite"/>
    </source>
</evidence>
<dbReference type="Pfam" id="PF13837">
    <property type="entry name" value="Myb_DNA-bind_4"/>
    <property type="match status" value="1"/>
</dbReference>
<feature type="region of interest" description="Disordered" evidence="1">
    <location>
        <begin position="142"/>
        <end position="191"/>
    </location>
</feature>
<reference evidence="3 4" key="1">
    <citation type="submission" date="2024-05" db="EMBL/GenBank/DDBJ databases">
        <title>A high-quality chromosomal-level genome assembly of Topmouth culter (Culter alburnus).</title>
        <authorList>
            <person name="Zhao H."/>
        </authorList>
    </citation>
    <scope>NUCLEOTIDE SEQUENCE [LARGE SCALE GENOMIC DNA]</scope>
    <source>
        <strain evidence="3">CATC2023</strain>
        <tissue evidence="3">Muscle</tissue>
    </source>
</reference>
<evidence type="ECO:0000259" key="2">
    <source>
        <dbReference type="Pfam" id="PF13837"/>
    </source>
</evidence>